<sequence length="166" mass="18765">MEFCPASLPPTTWGEATSLLQFHNLEAAAGYCRYHAHFIQVIWWLNRLLSLQLSDCVAVEEELNARGLIVRQSAIGTTNGTYKLRVEDVNILPHAYAICEALAVYSLPQYRHIGAIYMGMPARIAWQALPKDSPYALWIEDFMEAMAASSGFEVPRHVLREIQVKE</sequence>
<protein>
    <submittedName>
        <fullName evidence="1">Uncharacterized protein</fullName>
    </submittedName>
</protein>
<accession>A0ACC3AAE9</accession>
<gene>
    <name evidence="1" type="ORF">H2198_003757</name>
</gene>
<comment type="caution">
    <text evidence="1">The sequence shown here is derived from an EMBL/GenBank/DDBJ whole genome shotgun (WGS) entry which is preliminary data.</text>
</comment>
<name>A0ACC3AAE9_9EURO</name>
<organism evidence="1 2">
    <name type="scientific">Neophaeococcomyces mojaviensis</name>
    <dbReference type="NCBI Taxonomy" id="3383035"/>
    <lineage>
        <taxon>Eukaryota</taxon>
        <taxon>Fungi</taxon>
        <taxon>Dikarya</taxon>
        <taxon>Ascomycota</taxon>
        <taxon>Pezizomycotina</taxon>
        <taxon>Eurotiomycetes</taxon>
        <taxon>Chaetothyriomycetidae</taxon>
        <taxon>Chaetothyriales</taxon>
        <taxon>Chaetothyriales incertae sedis</taxon>
        <taxon>Neophaeococcomyces</taxon>
    </lineage>
</organism>
<dbReference type="EMBL" id="JAPDRQ010000052">
    <property type="protein sequence ID" value="KAJ9658327.1"/>
    <property type="molecule type" value="Genomic_DNA"/>
</dbReference>
<reference evidence="1" key="1">
    <citation type="submission" date="2022-10" db="EMBL/GenBank/DDBJ databases">
        <title>Culturing micro-colonial fungi from biological soil crusts in the Mojave desert and describing Neophaeococcomyces mojavensis, and introducing the new genera and species Taxawa tesnikishii.</title>
        <authorList>
            <person name="Kurbessoian T."/>
            <person name="Stajich J.E."/>
        </authorList>
    </citation>
    <scope>NUCLEOTIDE SEQUENCE</scope>
    <source>
        <strain evidence="1">JES_112</strain>
    </source>
</reference>
<dbReference type="Proteomes" id="UP001172386">
    <property type="component" value="Unassembled WGS sequence"/>
</dbReference>
<keyword evidence="2" id="KW-1185">Reference proteome</keyword>
<evidence type="ECO:0000313" key="1">
    <source>
        <dbReference type="EMBL" id="KAJ9658327.1"/>
    </source>
</evidence>
<proteinExistence type="predicted"/>
<evidence type="ECO:0000313" key="2">
    <source>
        <dbReference type="Proteomes" id="UP001172386"/>
    </source>
</evidence>